<dbReference type="AlphaFoldDB" id="A0AAV2IKD4"/>
<gene>
    <name evidence="1" type="ORF">GSLYS_00020227001</name>
</gene>
<accession>A0AAV2IKD4</accession>
<sequence length="127" mass="14310">MFSFPFSADGTSAKALGLDENYWSLTNEVGKRNSWWSKKSLESAPDYQRLLKEATYRDASLDSPSAAESETEDNISSLYSCYVQTCAAEFIQCAQGSRTFSVYSECKARHHLCSLQCWVDLTESKFV</sequence>
<reference evidence="1 2" key="1">
    <citation type="submission" date="2024-04" db="EMBL/GenBank/DDBJ databases">
        <authorList>
            <consortium name="Genoscope - CEA"/>
            <person name="William W."/>
        </authorList>
    </citation>
    <scope>NUCLEOTIDE SEQUENCE [LARGE SCALE GENOMIC DNA]</scope>
</reference>
<protein>
    <submittedName>
        <fullName evidence="1">Uncharacterized protein</fullName>
    </submittedName>
</protein>
<evidence type="ECO:0000313" key="1">
    <source>
        <dbReference type="EMBL" id="CAL1546850.1"/>
    </source>
</evidence>
<proteinExistence type="predicted"/>
<dbReference type="Proteomes" id="UP001497497">
    <property type="component" value="Unassembled WGS sequence"/>
</dbReference>
<organism evidence="1 2">
    <name type="scientific">Lymnaea stagnalis</name>
    <name type="common">Great pond snail</name>
    <name type="synonym">Helix stagnalis</name>
    <dbReference type="NCBI Taxonomy" id="6523"/>
    <lineage>
        <taxon>Eukaryota</taxon>
        <taxon>Metazoa</taxon>
        <taxon>Spiralia</taxon>
        <taxon>Lophotrochozoa</taxon>
        <taxon>Mollusca</taxon>
        <taxon>Gastropoda</taxon>
        <taxon>Heterobranchia</taxon>
        <taxon>Euthyneura</taxon>
        <taxon>Panpulmonata</taxon>
        <taxon>Hygrophila</taxon>
        <taxon>Lymnaeoidea</taxon>
        <taxon>Lymnaeidae</taxon>
        <taxon>Lymnaea</taxon>
    </lineage>
</organism>
<dbReference type="EMBL" id="CAXITT010000865">
    <property type="protein sequence ID" value="CAL1546850.1"/>
    <property type="molecule type" value="Genomic_DNA"/>
</dbReference>
<keyword evidence="2" id="KW-1185">Reference proteome</keyword>
<name>A0AAV2IKD4_LYMST</name>
<evidence type="ECO:0000313" key="2">
    <source>
        <dbReference type="Proteomes" id="UP001497497"/>
    </source>
</evidence>
<comment type="caution">
    <text evidence="1">The sequence shown here is derived from an EMBL/GenBank/DDBJ whole genome shotgun (WGS) entry which is preliminary data.</text>
</comment>